<dbReference type="RefSeq" id="WP_203628146.1">
    <property type="nucleotide sequence ID" value="NZ_BOLQ01000019.1"/>
</dbReference>
<keyword evidence="3 4" id="KW-0288">FMN</keyword>
<evidence type="ECO:0000259" key="6">
    <source>
        <dbReference type="Pfam" id="PF04127"/>
    </source>
</evidence>
<protein>
    <recommendedName>
        <fullName evidence="3">Coenzyme A biosynthesis bifunctional protein CoaBC</fullName>
    </recommendedName>
    <alternativeName>
        <fullName evidence="3">DNA/pantothenate metabolism flavoprotein</fullName>
    </alternativeName>
    <alternativeName>
        <fullName evidence="3">Phosphopantothenoylcysteine synthetase/decarboxylase</fullName>
        <shortName evidence="3">PPCS-PPCDC</shortName>
    </alternativeName>
    <domain>
        <recommendedName>
            <fullName evidence="3">Phosphopantothenoylcysteine decarboxylase</fullName>
            <shortName evidence="3">PPC decarboxylase</shortName>
            <shortName evidence="3">PPC-DC</shortName>
            <ecNumber evidence="3">4.1.1.36</ecNumber>
        </recommendedName>
        <alternativeName>
            <fullName evidence="3">CoaC</fullName>
        </alternativeName>
    </domain>
    <domain>
        <recommendedName>
            <fullName evidence="3">Phosphopantothenate--cysteine ligase</fullName>
            <ecNumber evidence="3">6.3.2.5</ecNumber>
        </recommendedName>
        <alternativeName>
            <fullName evidence="3">CoaB</fullName>
        </alternativeName>
        <alternativeName>
            <fullName evidence="3">Phosphopantothenoylcysteine synthetase</fullName>
            <shortName evidence="3">PPC synthetase</shortName>
            <shortName evidence="3">PPC-S</shortName>
        </alternativeName>
    </domain>
</protein>
<feature type="binding site" evidence="3">
    <location>
        <position position="338"/>
    </location>
    <ligand>
        <name>CTP</name>
        <dbReference type="ChEBI" id="CHEBI:37563"/>
    </ligand>
</feature>
<proteinExistence type="inferred from homology"/>
<dbReference type="Gene3D" id="3.40.50.10300">
    <property type="entry name" value="CoaB-like"/>
    <property type="match status" value="1"/>
</dbReference>
<comment type="pathway">
    <text evidence="3 4">Cofactor biosynthesis; coenzyme A biosynthesis; CoA from (R)-pantothenate: step 2/5.</text>
</comment>
<evidence type="ECO:0000256" key="2">
    <source>
        <dbReference type="ARBA" id="ARBA00023239"/>
    </source>
</evidence>
<evidence type="ECO:0000256" key="3">
    <source>
        <dbReference type="HAMAP-Rule" id="MF_02225"/>
    </source>
</evidence>
<feature type="region of interest" description="Phosphopantothenoylcysteine decarboxylase" evidence="3">
    <location>
        <begin position="1"/>
        <end position="187"/>
    </location>
</feature>
<dbReference type="InterPro" id="IPR007085">
    <property type="entry name" value="DNA/pantothenate-metab_flavo_C"/>
</dbReference>
<dbReference type="NCBIfam" id="TIGR00521">
    <property type="entry name" value="coaBC_dfp"/>
    <property type="match status" value="1"/>
</dbReference>
<feature type="region of interest" description="Phosphopantothenate--cysteine ligase" evidence="3">
    <location>
        <begin position="188"/>
        <end position="397"/>
    </location>
</feature>
<evidence type="ECO:0000256" key="1">
    <source>
        <dbReference type="ARBA" id="ARBA00022793"/>
    </source>
</evidence>
<comment type="caution">
    <text evidence="3">Lacks conserved residue(s) required for the propagation of feature annotation.</text>
</comment>
<dbReference type="Proteomes" id="UP001597196">
    <property type="component" value="Unassembled WGS sequence"/>
</dbReference>
<evidence type="ECO:0000313" key="8">
    <source>
        <dbReference type="Proteomes" id="UP001597196"/>
    </source>
</evidence>
<dbReference type="Pfam" id="PF04127">
    <property type="entry name" value="DFP"/>
    <property type="match status" value="1"/>
</dbReference>
<comment type="similarity">
    <text evidence="3 4">In the C-terminal section; belongs to the PPC synthetase family.</text>
</comment>
<dbReference type="EMBL" id="JBHTOC010000008">
    <property type="protein sequence ID" value="MFD1429931.1"/>
    <property type="molecule type" value="Genomic_DNA"/>
</dbReference>
<comment type="function">
    <text evidence="4">Catalyzes two steps in the biosynthesis of coenzyme A. In the first step cysteine is conjugated to 4'-phosphopantothenate to form 4-phosphopantothenoylcysteine, in the latter compound is decarboxylated to form 4'-phosphopantotheine.</text>
</comment>
<keyword evidence="8" id="KW-1185">Reference proteome</keyword>
<comment type="cofactor">
    <cofactor evidence="3">
        <name>Mg(2+)</name>
        <dbReference type="ChEBI" id="CHEBI:18420"/>
    </cofactor>
</comment>
<feature type="binding site" evidence="3">
    <location>
        <position position="285"/>
    </location>
    <ligand>
        <name>CTP</name>
        <dbReference type="ChEBI" id="CHEBI:37563"/>
    </ligand>
</feature>
<dbReference type="Gene3D" id="3.40.50.1950">
    <property type="entry name" value="Flavin prenyltransferase-like"/>
    <property type="match status" value="1"/>
</dbReference>
<dbReference type="EC" id="4.1.1.36" evidence="3"/>
<accession>A0ABW4CK42</accession>
<reference evidence="8" key="1">
    <citation type="journal article" date="2019" name="Int. J. Syst. Evol. Microbiol.">
        <title>The Global Catalogue of Microorganisms (GCM) 10K type strain sequencing project: providing services to taxonomists for standard genome sequencing and annotation.</title>
        <authorList>
            <consortium name="The Broad Institute Genomics Platform"/>
            <consortium name="The Broad Institute Genome Sequencing Center for Infectious Disease"/>
            <person name="Wu L."/>
            <person name="Ma J."/>
        </authorList>
    </citation>
    <scope>NUCLEOTIDE SEQUENCE [LARGE SCALE GENOMIC DNA]</scope>
    <source>
        <strain evidence="8">CCM 8980</strain>
    </source>
</reference>
<comment type="caution">
    <text evidence="7">The sequence shown here is derived from an EMBL/GenBank/DDBJ whole genome shotgun (WGS) entry which is preliminary data.</text>
</comment>
<keyword evidence="3" id="KW-0511">Multifunctional enzyme</keyword>
<keyword evidence="2 3" id="KW-0456">Lyase</keyword>
<comment type="catalytic activity">
    <reaction evidence="3 4">
        <text>(R)-4'-phosphopantothenate + L-cysteine + CTP = N-[(R)-4-phosphopantothenoyl]-L-cysteine + CMP + diphosphate + H(+)</text>
        <dbReference type="Rhea" id="RHEA:19397"/>
        <dbReference type="ChEBI" id="CHEBI:10986"/>
        <dbReference type="ChEBI" id="CHEBI:15378"/>
        <dbReference type="ChEBI" id="CHEBI:33019"/>
        <dbReference type="ChEBI" id="CHEBI:35235"/>
        <dbReference type="ChEBI" id="CHEBI:37563"/>
        <dbReference type="ChEBI" id="CHEBI:59458"/>
        <dbReference type="ChEBI" id="CHEBI:60377"/>
        <dbReference type="EC" id="6.3.2.5"/>
    </reaction>
</comment>
<dbReference type="PANTHER" id="PTHR14359">
    <property type="entry name" value="HOMO-OLIGOMERIC FLAVIN CONTAINING CYS DECARBOXYLASE FAMILY"/>
    <property type="match status" value="1"/>
</dbReference>
<comment type="function">
    <text evidence="3">Catalyzes two sequential steps in the biosynthesis of coenzyme A. In the first step cysteine is conjugated to 4'-phosphopantothenate to form 4-phosphopantothenoylcysteine. In the second step the latter compound is decarboxylated to form 4'-phosphopantotheine.</text>
</comment>
<dbReference type="SUPFAM" id="SSF52507">
    <property type="entry name" value="Homo-oligomeric flavin-containing Cys decarboxylases, HFCD"/>
    <property type="match status" value="1"/>
</dbReference>
<gene>
    <name evidence="3 7" type="primary">coaBC</name>
    <name evidence="7" type="ORF">ACFQ4P_06685</name>
</gene>
<dbReference type="PANTHER" id="PTHR14359:SF6">
    <property type="entry name" value="PHOSPHOPANTOTHENOYLCYSTEINE DECARBOXYLASE"/>
    <property type="match status" value="1"/>
</dbReference>
<evidence type="ECO:0000256" key="4">
    <source>
        <dbReference type="RuleBase" id="RU364078"/>
    </source>
</evidence>
<dbReference type="InterPro" id="IPR035929">
    <property type="entry name" value="CoaB-like_sf"/>
</dbReference>
<feature type="binding site" evidence="3">
    <location>
        <position position="334"/>
    </location>
    <ligand>
        <name>CTP</name>
        <dbReference type="ChEBI" id="CHEBI:37563"/>
    </ligand>
</feature>
<dbReference type="Pfam" id="PF02441">
    <property type="entry name" value="Flavoprotein"/>
    <property type="match status" value="1"/>
</dbReference>
<keyword evidence="3" id="KW-0460">Magnesium</keyword>
<sequence length="397" mass="41465">MTGKQIGLFVTGGIAAYKVPLLVRALIRRGHSVRVAMTHAATRFVTPETLATVSKQPVLMANDAFADASHVAHVEFANSLDMAVVVPATANTIAKMAVGIADNEALSALLAFAGPKLVVPAMNDHMWENAQTQANVHHLQELGMAVLPPATGFLAEGYAGVGRMPDLSVIEAFIQSYQPTPFLAGKKILISSGGTKERIDPVRYIGNDSSGKMGAALANVAAAAGAEVTLVTTATQPVLTQVQVVPVSSAREMGAALTAHFAQTDALIMAAAVADFRPDQVAANKIKKQGDAALTLQLAQNPDLLAGFGAAKTHQVVVGFAAETTALLANATAKLARKHADLLVANQVGVHQGFNQETDAVTLLWPDRAPRPIAEASKTEIAAEILAEVAPLIERHK</sequence>
<keyword evidence="3 4" id="KW-0285">Flavoprotein</keyword>
<dbReference type="GO" id="GO:0004633">
    <property type="term" value="F:phosphopantothenoylcysteine decarboxylase activity"/>
    <property type="evidence" value="ECO:0007669"/>
    <property type="project" value="UniProtKB-EC"/>
</dbReference>
<name>A0ABW4CK42_9LACO</name>
<feature type="binding site" evidence="3">
    <location>
        <begin position="302"/>
        <end position="305"/>
    </location>
    <ligand>
        <name>CTP</name>
        <dbReference type="ChEBI" id="CHEBI:37563"/>
    </ligand>
</feature>
<dbReference type="HAMAP" id="MF_02225">
    <property type="entry name" value="CoaBC"/>
    <property type="match status" value="1"/>
</dbReference>
<dbReference type="InterPro" id="IPR003382">
    <property type="entry name" value="Flavoprotein"/>
</dbReference>
<organism evidence="7 8">
    <name type="scientific">Lacticaseibacillus mingshuiensis</name>
    <dbReference type="NCBI Taxonomy" id="2799574"/>
    <lineage>
        <taxon>Bacteria</taxon>
        <taxon>Bacillati</taxon>
        <taxon>Bacillota</taxon>
        <taxon>Bacilli</taxon>
        <taxon>Lactobacillales</taxon>
        <taxon>Lactobacillaceae</taxon>
        <taxon>Lacticaseibacillus</taxon>
    </lineage>
</organism>
<dbReference type="InterPro" id="IPR005252">
    <property type="entry name" value="CoaBC"/>
</dbReference>
<feature type="domain" description="Flavoprotein" evidence="5">
    <location>
        <begin position="4"/>
        <end position="162"/>
    </location>
</feature>
<feature type="domain" description="DNA/pantothenate metabolism flavoprotein C-terminal" evidence="6">
    <location>
        <begin position="183"/>
        <end position="390"/>
    </location>
</feature>
<dbReference type="InterPro" id="IPR036551">
    <property type="entry name" value="Flavin_trans-like"/>
</dbReference>
<keyword evidence="3 4" id="KW-0436">Ligase</keyword>
<feature type="binding site" evidence="3">
    <location>
        <position position="275"/>
    </location>
    <ligand>
        <name>CTP</name>
        <dbReference type="ChEBI" id="CHEBI:37563"/>
    </ligand>
</feature>
<comment type="pathway">
    <text evidence="3 4">Cofactor biosynthesis; coenzyme A biosynthesis; CoA from (R)-pantothenate: step 3/5.</text>
</comment>
<dbReference type="GO" id="GO:0004632">
    <property type="term" value="F:phosphopantothenate--cysteine ligase activity"/>
    <property type="evidence" value="ECO:0007669"/>
    <property type="project" value="UniProtKB-EC"/>
</dbReference>
<feature type="binding site" evidence="3">
    <location>
        <position position="320"/>
    </location>
    <ligand>
        <name>CTP</name>
        <dbReference type="ChEBI" id="CHEBI:37563"/>
    </ligand>
</feature>
<keyword evidence="1 3" id="KW-0210">Decarboxylase</keyword>
<keyword evidence="3" id="KW-0479">Metal-binding</keyword>
<dbReference type="EC" id="6.3.2.5" evidence="3"/>
<comment type="cofactor">
    <cofactor evidence="3">
        <name>FMN</name>
        <dbReference type="ChEBI" id="CHEBI:58210"/>
    </cofactor>
    <text evidence="3">Binds 1 FMN per subunit.</text>
</comment>
<evidence type="ECO:0000313" key="7">
    <source>
        <dbReference type="EMBL" id="MFD1429931.1"/>
    </source>
</evidence>
<evidence type="ECO:0000259" key="5">
    <source>
        <dbReference type="Pfam" id="PF02441"/>
    </source>
</evidence>
<comment type="similarity">
    <text evidence="3 4">In the N-terminal section; belongs to the HFCD (homo-oligomeric flavin containing Cys decarboxylase) superfamily.</text>
</comment>
<comment type="catalytic activity">
    <reaction evidence="3 4">
        <text>N-[(R)-4-phosphopantothenoyl]-L-cysteine + H(+) = (R)-4'-phosphopantetheine + CO2</text>
        <dbReference type="Rhea" id="RHEA:16793"/>
        <dbReference type="ChEBI" id="CHEBI:15378"/>
        <dbReference type="ChEBI" id="CHEBI:16526"/>
        <dbReference type="ChEBI" id="CHEBI:59458"/>
        <dbReference type="ChEBI" id="CHEBI:61723"/>
        <dbReference type="EC" id="4.1.1.36"/>
    </reaction>
</comment>
<dbReference type="SUPFAM" id="SSF102645">
    <property type="entry name" value="CoaB-like"/>
    <property type="match status" value="1"/>
</dbReference>